<keyword evidence="1" id="KW-0812">Transmembrane</keyword>
<evidence type="ECO:0000256" key="1">
    <source>
        <dbReference type="SAM" id="Phobius"/>
    </source>
</evidence>
<organism evidence="2 3">
    <name type="scientific">Hoylesella pleuritidis F0068</name>
    <dbReference type="NCBI Taxonomy" id="1081904"/>
    <lineage>
        <taxon>Bacteria</taxon>
        <taxon>Pseudomonadati</taxon>
        <taxon>Bacteroidota</taxon>
        <taxon>Bacteroidia</taxon>
        <taxon>Bacteroidales</taxon>
        <taxon>Prevotellaceae</taxon>
        <taxon>Hoylesella</taxon>
    </lineage>
</organism>
<accession>U2MH42</accession>
<protein>
    <recommendedName>
        <fullName evidence="4">Tetratricopeptide repeat protein</fullName>
    </recommendedName>
</protein>
<dbReference type="SUPFAM" id="SSF48452">
    <property type="entry name" value="TPR-like"/>
    <property type="match status" value="1"/>
</dbReference>
<evidence type="ECO:0000313" key="3">
    <source>
        <dbReference type="Proteomes" id="UP000016600"/>
    </source>
</evidence>
<name>U2MH42_9BACT</name>
<dbReference type="EMBL" id="AWET01000032">
    <property type="protein sequence ID" value="ERK00980.1"/>
    <property type="molecule type" value="Genomic_DNA"/>
</dbReference>
<keyword evidence="1" id="KW-0472">Membrane</keyword>
<comment type="caution">
    <text evidence="2">The sequence shown here is derived from an EMBL/GenBank/DDBJ whole genome shotgun (WGS) entry which is preliminary data.</text>
</comment>
<dbReference type="Proteomes" id="UP000016600">
    <property type="component" value="Unassembled WGS sequence"/>
</dbReference>
<sequence>MHRIFYDEWRMTIILTNMNFLFFDRLLGWVLLIALMAIALRVPFFRDRVRRWMRGKETIKMSQKENKAVVTKALKALNCTLEWGKDDADLIGKYDFQSGHFRIRIKEKDPYVQLSYLFFFETPIENIALVRTLCNQCNINAESLRMVYTINSEQSIVDVHLIAGLMVTENYATEMLRHTMSDIFAWQNAFVKHFGEAIKDGTQVALTDAETDNALFNRELYLLREQEMLHQMGQEDWRQNADQPMSIGRLLRTLLETDSVSPVRMTLKARDGVSEIDKEKSLDYDLADALITEGRFVRNEATIGLDFYDARKPEHRRHLIIDIRQERGTDASLYYRLTVTLVPLSLGKTVTAVSAEHQPKVWSVLVAYDLSTPEQRLSEFRYMWKEALEKAKQNKEDELNDEQRLISECMDPKTGYNLYRGRMLFGQKRYLEALQHLENAFIVLHRQYHKMGPSAQEKFFSVCYFIGFCYSELRLYKQAYYYLEMTIPLRRVTYTEEYINILVNSHDFRAIDVINGLLTELENAQAIDDDEDSPQEHMIGFINFLKRRKAYVYIDLERYDEAEKLLKKMLDEPENSDFAISELAYIRKLKDRNANP</sequence>
<keyword evidence="1" id="KW-1133">Transmembrane helix</keyword>
<dbReference type="Gene3D" id="1.25.40.10">
    <property type="entry name" value="Tetratricopeptide repeat domain"/>
    <property type="match status" value="1"/>
</dbReference>
<reference evidence="2 3" key="1">
    <citation type="submission" date="2013-08" db="EMBL/GenBank/DDBJ databases">
        <authorList>
            <person name="Durkin A.S."/>
            <person name="Haft D.R."/>
            <person name="McCorrison J."/>
            <person name="Torralba M."/>
            <person name="Gillis M."/>
            <person name="Haft D.H."/>
            <person name="Methe B."/>
            <person name="Sutton G."/>
            <person name="Nelson K.E."/>
        </authorList>
    </citation>
    <scope>NUCLEOTIDE SEQUENCE [LARGE SCALE GENOMIC DNA]</scope>
    <source>
        <strain evidence="2 3">F0068</strain>
    </source>
</reference>
<dbReference type="PATRIC" id="fig|1081904.3.peg.1419"/>
<keyword evidence="3" id="KW-1185">Reference proteome</keyword>
<dbReference type="InterPro" id="IPR011990">
    <property type="entry name" value="TPR-like_helical_dom_sf"/>
</dbReference>
<proteinExistence type="predicted"/>
<evidence type="ECO:0008006" key="4">
    <source>
        <dbReference type="Google" id="ProtNLM"/>
    </source>
</evidence>
<gene>
    <name evidence="2" type="ORF">HMPREF1218_0966</name>
</gene>
<dbReference type="AlphaFoldDB" id="U2MH42"/>
<evidence type="ECO:0000313" key="2">
    <source>
        <dbReference type="EMBL" id="ERK00980.1"/>
    </source>
</evidence>
<feature type="transmembrane region" description="Helical" evidence="1">
    <location>
        <begin position="26"/>
        <end position="44"/>
    </location>
</feature>